<organism evidence="1">
    <name type="scientific">uncultured Thiotrichaceae bacterium</name>
    <dbReference type="NCBI Taxonomy" id="298394"/>
    <lineage>
        <taxon>Bacteria</taxon>
        <taxon>Pseudomonadati</taxon>
        <taxon>Pseudomonadota</taxon>
        <taxon>Gammaproteobacteria</taxon>
        <taxon>Thiotrichales</taxon>
        <taxon>Thiotrichaceae</taxon>
        <taxon>environmental samples</taxon>
    </lineage>
</organism>
<dbReference type="EMBL" id="CACVAV010000426">
    <property type="protein sequence ID" value="CAA6826559.1"/>
    <property type="molecule type" value="Genomic_DNA"/>
</dbReference>
<reference evidence="1" key="1">
    <citation type="submission" date="2020-01" db="EMBL/GenBank/DDBJ databases">
        <authorList>
            <person name="Meier V. D."/>
            <person name="Meier V D."/>
        </authorList>
    </citation>
    <scope>NUCLEOTIDE SEQUENCE</scope>
    <source>
        <strain evidence="1">HLG_WM_MAG_08</strain>
    </source>
</reference>
<proteinExistence type="predicted"/>
<gene>
    <name evidence="1" type="ORF">HELGO_WM64854</name>
</gene>
<protein>
    <submittedName>
        <fullName evidence="1">Uncharacterized protein</fullName>
    </submittedName>
</protein>
<dbReference type="AlphaFoldDB" id="A0A6S6UHD0"/>
<evidence type="ECO:0000313" key="1">
    <source>
        <dbReference type="EMBL" id="CAA6826559.1"/>
    </source>
</evidence>
<accession>A0A6S6UHD0</accession>
<name>A0A6S6UHD0_9GAMM</name>
<sequence>MTIFEKTTKGLEEIKDKTHGLSMIERRVLIFIDGKRTFDDLKTLPRVTDLGGIISLLQTDGYIAQTAGSKAPANEAPLSGLSAQSGKMLPPFRELPATFQPEKFNMAKHYMTNTLNHFKGFYGATRLVREIDGCQTHEELRVFYDEWCESIEGTRAGKKRMETLRKDLLAVL</sequence>